<keyword evidence="3" id="KW-1185">Reference proteome</keyword>
<dbReference type="STRING" id="742823.HMPREF9465_00239"/>
<gene>
    <name evidence="2" type="ORF">HMPREF9465_00239</name>
</gene>
<comment type="caution">
    <text evidence="2">The sequence shown here is derived from an EMBL/GenBank/DDBJ whole genome shotgun (WGS) entry which is preliminary data.</text>
</comment>
<keyword evidence="1" id="KW-0472">Membrane</keyword>
<dbReference type="HOGENOM" id="CLU_2884301_0_0_4"/>
<dbReference type="PATRIC" id="fig|742823.3.peg.230"/>
<feature type="transmembrane region" description="Helical" evidence="1">
    <location>
        <begin position="40"/>
        <end position="61"/>
    </location>
</feature>
<organism evidence="2 3">
    <name type="scientific">Sutterella wadsworthensis 2_1_59BFAA</name>
    <dbReference type="NCBI Taxonomy" id="742823"/>
    <lineage>
        <taxon>Bacteria</taxon>
        <taxon>Pseudomonadati</taxon>
        <taxon>Pseudomonadota</taxon>
        <taxon>Betaproteobacteria</taxon>
        <taxon>Burkholderiales</taxon>
        <taxon>Sutterellaceae</taxon>
        <taxon>Sutterella</taxon>
    </lineage>
</organism>
<accession>K1KKM2</accession>
<evidence type="ECO:0000313" key="3">
    <source>
        <dbReference type="Proteomes" id="UP000005835"/>
    </source>
</evidence>
<dbReference type="EMBL" id="ADMG01000007">
    <property type="protein sequence ID" value="EKB32224.1"/>
    <property type="molecule type" value="Genomic_DNA"/>
</dbReference>
<evidence type="ECO:0000313" key="2">
    <source>
        <dbReference type="EMBL" id="EKB32224.1"/>
    </source>
</evidence>
<sequence>MKRFFNYLETLAKRTLFGADGTEYHRSGAAGFFLDAFEGLIGFFGLVILPAMAAATLYHWIFD</sequence>
<reference evidence="2 3" key="1">
    <citation type="submission" date="2012-05" db="EMBL/GenBank/DDBJ databases">
        <title>The Genome Sequence of Sutterella wadsworthensis 2_1_59BFAA.</title>
        <authorList>
            <consortium name="The Broad Institute Genome Sequencing Platform"/>
            <person name="Earl A."/>
            <person name="Ward D."/>
            <person name="Feldgarden M."/>
            <person name="Gevers D."/>
            <person name="Daigneault M."/>
            <person name="Strauss J."/>
            <person name="Allen-Vercoe E."/>
            <person name="Walker B."/>
            <person name="Young S.K."/>
            <person name="Zeng Q."/>
            <person name="Gargeya S."/>
            <person name="Fitzgerald M."/>
            <person name="Haas B."/>
            <person name="Abouelleil A."/>
            <person name="Alvarado L."/>
            <person name="Arachchi H.M."/>
            <person name="Berlin A.M."/>
            <person name="Chapman S.B."/>
            <person name="Goldberg J."/>
            <person name="Griggs A."/>
            <person name="Gujja S."/>
            <person name="Hansen M."/>
            <person name="Howarth C."/>
            <person name="Imamovic A."/>
            <person name="Larimer J."/>
            <person name="McCowen C."/>
            <person name="Montmayeur A."/>
            <person name="Murphy C."/>
            <person name="Neiman D."/>
            <person name="Pearson M."/>
            <person name="Priest M."/>
            <person name="Roberts A."/>
            <person name="Saif S."/>
            <person name="Shea T."/>
            <person name="Sisk P."/>
            <person name="Sykes S."/>
            <person name="Wortman J."/>
            <person name="Nusbaum C."/>
            <person name="Birren B."/>
        </authorList>
    </citation>
    <scope>NUCLEOTIDE SEQUENCE [LARGE SCALE GENOMIC DNA]</scope>
    <source>
        <strain evidence="2 3">2_1_59BFAA</strain>
    </source>
</reference>
<dbReference type="Proteomes" id="UP000005835">
    <property type="component" value="Unassembled WGS sequence"/>
</dbReference>
<evidence type="ECO:0000256" key="1">
    <source>
        <dbReference type="SAM" id="Phobius"/>
    </source>
</evidence>
<protein>
    <submittedName>
        <fullName evidence="2">Uncharacterized protein</fullName>
    </submittedName>
</protein>
<dbReference type="RefSeq" id="WP_005433314.1">
    <property type="nucleotide sequence ID" value="NZ_JH815513.1"/>
</dbReference>
<keyword evidence="1" id="KW-1133">Transmembrane helix</keyword>
<name>K1KKM2_9BURK</name>
<keyword evidence="1" id="KW-0812">Transmembrane</keyword>
<dbReference type="AlphaFoldDB" id="K1KKM2"/>
<proteinExistence type="predicted"/>